<keyword evidence="4" id="KW-1015">Disulfide bond</keyword>
<dbReference type="Proteomes" id="UP001500893">
    <property type="component" value="Unassembled WGS sequence"/>
</dbReference>
<organism evidence="8 9">
    <name type="scientific">Streptomyces rameus</name>
    <dbReference type="NCBI Taxonomy" id="68261"/>
    <lineage>
        <taxon>Bacteria</taxon>
        <taxon>Bacillati</taxon>
        <taxon>Actinomycetota</taxon>
        <taxon>Actinomycetes</taxon>
        <taxon>Kitasatosporales</taxon>
        <taxon>Streptomycetaceae</taxon>
        <taxon>Streptomyces</taxon>
    </lineage>
</organism>
<protein>
    <submittedName>
        <fullName evidence="8">Thioredoxin domain-containing protein</fullName>
    </submittedName>
</protein>
<evidence type="ECO:0000256" key="3">
    <source>
        <dbReference type="ARBA" id="ARBA00023002"/>
    </source>
</evidence>
<name>A0ABP6N826_9ACTN</name>
<dbReference type="SUPFAM" id="SSF52833">
    <property type="entry name" value="Thioredoxin-like"/>
    <property type="match status" value="1"/>
</dbReference>
<dbReference type="EMBL" id="BAAAVM010000032">
    <property type="protein sequence ID" value="GAA3139443.1"/>
    <property type="molecule type" value="Genomic_DNA"/>
</dbReference>
<evidence type="ECO:0000256" key="4">
    <source>
        <dbReference type="ARBA" id="ARBA00023157"/>
    </source>
</evidence>
<keyword evidence="9" id="KW-1185">Reference proteome</keyword>
<dbReference type="PANTHER" id="PTHR13887">
    <property type="entry name" value="GLUTATHIONE S-TRANSFERASE KAPPA"/>
    <property type="match status" value="1"/>
</dbReference>
<proteinExistence type="inferred from homology"/>
<dbReference type="Gene3D" id="3.40.30.10">
    <property type="entry name" value="Glutaredoxin"/>
    <property type="match status" value="1"/>
</dbReference>
<dbReference type="RefSeq" id="WP_345050982.1">
    <property type="nucleotide sequence ID" value="NZ_BAAAVM010000032.1"/>
</dbReference>
<evidence type="ECO:0000256" key="5">
    <source>
        <dbReference type="ARBA" id="ARBA00023284"/>
    </source>
</evidence>
<dbReference type="PANTHER" id="PTHR13887:SF14">
    <property type="entry name" value="DISULFIDE BOND FORMATION PROTEIN D"/>
    <property type="match status" value="1"/>
</dbReference>
<feature type="domain" description="Thioredoxin-like fold" evidence="7">
    <location>
        <begin position="59"/>
        <end position="217"/>
    </location>
</feature>
<keyword evidence="3" id="KW-0560">Oxidoreductase</keyword>
<dbReference type="InterPro" id="IPR036249">
    <property type="entry name" value="Thioredoxin-like_sf"/>
</dbReference>
<gene>
    <name evidence="8" type="ORF">GCM10010521_27320</name>
</gene>
<evidence type="ECO:0000313" key="9">
    <source>
        <dbReference type="Proteomes" id="UP001500893"/>
    </source>
</evidence>
<evidence type="ECO:0000256" key="2">
    <source>
        <dbReference type="ARBA" id="ARBA00022729"/>
    </source>
</evidence>
<evidence type="ECO:0000259" key="7">
    <source>
        <dbReference type="Pfam" id="PF13462"/>
    </source>
</evidence>
<dbReference type="CDD" id="cd02972">
    <property type="entry name" value="DsbA_family"/>
    <property type="match status" value="1"/>
</dbReference>
<keyword evidence="5" id="KW-0676">Redox-active center</keyword>
<sequence length="250" mass="26593">MHRGFAAAVAVAVVGLSAAGCGGRHQPWQSEDGSPAATATPRPPYSGLPEVPERLGNDGTTIMVGDPAAPLTVHLYEDPRCPVCRKFETTGGAPQLRAATVRRETKTEYTLASFLDGRLGGSGSKKAVNALRAALDAGKFAEYHDVLYAGQPDESIDGFTDAYLLKLAEKVPGLRGPAFDKAVKTMKYRSFVENAEDAYDHAEVPGTPTAEIDDVRIPAEYSGLIFNGKAFGKLLSDIRKDPAAWRDSAA</sequence>
<evidence type="ECO:0000256" key="6">
    <source>
        <dbReference type="SAM" id="MobiDB-lite"/>
    </source>
</evidence>
<keyword evidence="2" id="KW-0732">Signal</keyword>
<dbReference type="Pfam" id="PF13462">
    <property type="entry name" value="Thioredoxin_4"/>
    <property type="match status" value="1"/>
</dbReference>
<evidence type="ECO:0000313" key="8">
    <source>
        <dbReference type="EMBL" id="GAA3139443.1"/>
    </source>
</evidence>
<dbReference type="PROSITE" id="PS51257">
    <property type="entry name" value="PROKAR_LIPOPROTEIN"/>
    <property type="match status" value="1"/>
</dbReference>
<comment type="caution">
    <text evidence="8">The sequence shown here is derived from an EMBL/GenBank/DDBJ whole genome shotgun (WGS) entry which is preliminary data.</text>
</comment>
<accession>A0ABP6N826</accession>
<comment type="similarity">
    <text evidence="1">Belongs to the thioredoxin family. DsbA subfamily.</text>
</comment>
<dbReference type="InterPro" id="IPR012336">
    <property type="entry name" value="Thioredoxin-like_fold"/>
</dbReference>
<reference evidence="9" key="1">
    <citation type="journal article" date="2019" name="Int. J. Syst. Evol. Microbiol.">
        <title>The Global Catalogue of Microorganisms (GCM) 10K type strain sequencing project: providing services to taxonomists for standard genome sequencing and annotation.</title>
        <authorList>
            <consortium name="The Broad Institute Genomics Platform"/>
            <consortium name="The Broad Institute Genome Sequencing Center for Infectious Disease"/>
            <person name="Wu L."/>
            <person name="Ma J."/>
        </authorList>
    </citation>
    <scope>NUCLEOTIDE SEQUENCE [LARGE SCALE GENOMIC DNA]</scope>
    <source>
        <strain evidence="9">JCM 11574</strain>
    </source>
</reference>
<feature type="region of interest" description="Disordered" evidence="6">
    <location>
        <begin position="22"/>
        <end position="57"/>
    </location>
</feature>
<evidence type="ECO:0000256" key="1">
    <source>
        <dbReference type="ARBA" id="ARBA00005791"/>
    </source>
</evidence>